<feature type="region of interest" description="Disordered" evidence="3">
    <location>
        <begin position="1"/>
        <end position="32"/>
    </location>
</feature>
<evidence type="ECO:0000256" key="3">
    <source>
        <dbReference type="SAM" id="MobiDB-lite"/>
    </source>
</evidence>
<gene>
    <name evidence="6" type="primary">ORF152368</name>
    <name evidence="5" type="synonym">ORF152362</name>
</gene>
<dbReference type="InterPro" id="IPR001507">
    <property type="entry name" value="ZP_dom"/>
</dbReference>
<proteinExistence type="predicted"/>
<dbReference type="InterPro" id="IPR055355">
    <property type="entry name" value="ZP-C"/>
</dbReference>
<dbReference type="EMBL" id="HACG01039310">
    <property type="protein sequence ID" value="CEK86175.1"/>
    <property type="molecule type" value="Transcribed_RNA"/>
</dbReference>
<dbReference type="Gene3D" id="2.60.40.3210">
    <property type="entry name" value="Zona pellucida, ZP-N domain"/>
    <property type="match status" value="1"/>
</dbReference>
<dbReference type="Pfam" id="PF00100">
    <property type="entry name" value="Zona_pellucida"/>
    <property type="match status" value="1"/>
</dbReference>
<sequence length="308" mass="34130">DETTVTTGGRYPTTAQPHSSNNTGSTPPDHASVTDHDFECALSSMNVFIPVYLAPNSVLTLKDPTCQLQNNGTHYVISFPYTSCGTSLTSYDGISYVQNEISVHLTINDTSLVEFLPSYSVPLQCTVQHNSSVHTAFKTVSKEPIIQRNDDRTASFQIKEFKTALYQEEITEYPIKVPINREIFFEVSTQSNTEHNTGIRVHRCEATPSSNPNDTNHFLLITNGCSSSPAVKVLPRYSIRQFRFSSQAFNFAAPVNQNNTVYVHCYVSMCQANACNGACPRTTRKRRSTKNLDAVLLTSGTHLIITDA</sequence>
<keyword evidence="1" id="KW-0732">Signal</keyword>
<evidence type="ECO:0000256" key="2">
    <source>
        <dbReference type="ARBA" id="ARBA00023157"/>
    </source>
</evidence>
<dbReference type="InterPro" id="IPR042235">
    <property type="entry name" value="ZP-C_dom"/>
</dbReference>
<evidence type="ECO:0000313" key="5">
    <source>
        <dbReference type="EMBL" id="CEK86175.1"/>
    </source>
</evidence>
<reference evidence="6" key="1">
    <citation type="submission" date="2014-12" db="EMBL/GenBank/DDBJ databases">
        <title>Insight into the proteome of Arion vulgaris.</title>
        <authorList>
            <person name="Aradska J."/>
            <person name="Bulat T."/>
            <person name="Smidak R."/>
            <person name="Sarate P."/>
            <person name="Gangsoo J."/>
            <person name="Sialana F."/>
            <person name="Bilban M."/>
            <person name="Lubec G."/>
        </authorList>
    </citation>
    <scope>NUCLEOTIDE SEQUENCE</scope>
    <source>
        <tissue evidence="6">Skin</tissue>
    </source>
</reference>
<dbReference type="Gene3D" id="2.60.40.4100">
    <property type="entry name" value="Zona pellucida, ZP-C domain"/>
    <property type="match status" value="1"/>
</dbReference>
<keyword evidence="2" id="KW-1015">Disulfide bond</keyword>
<name>A0A0B7B1I9_9EUPU</name>
<feature type="domain" description="ZP" evidence="4">
    <location>
        <begin position="39"/>
        <end position="286"/>
    </location>
</feature>
<evidence type="ECO:0000313" key="6">
    <source>
        <dbReference type="EMBL" id="CEK86176.1"/>
    </source>
</evidence>
<evidence type="ECO:0000259" key="4">
    <source>
        <dbReference type="PROSITE" id="PS51034"/>
    </source>
</evidence>
<dbReference type="AlphaFoldDB" id="A0A0B7B1I9"/>
<feature type="compositionally biased region" description="Polar residues" evidence="3">
    <location>
        <begin position="15"/>
        <end position="26"/>
    </location>
</feature>
<dbReference type="PANTHER" id="PTHR14002:SF54">
    <property type="entry name" value="ZONA PELLUCIDA SPERM-BINDING PROTEIN 2"/>
    <property type="match status" value="1"/>
</dbReference>
<accession>A0A0B7B1I9</accession>
<protein>
    <recommendedName>
        <fullName evidence="4">ZP domain-containing protein</fullName>
    </recommendedName>
</protein>
<dbReference type="Pfam" id="PF23344">
    <property type="entry name" value="ZP-N"/>
    <property type="match status" value="1"/>
</dbReference>
<feature type="compositionally biased region" description="Low complexity" evidence="3">
    <location>
        <begin position="1"/>
        <end position="14"/>
    </location>
</feature>
<organism evidence="6">
    <name type="scientific">Arion vulgaris</name>
    <dbReference type="NCBI Taxonomy" id="1028688"/>
    <lineage>
        <taxon>Eukaryota</taxon>
        <taxon>Metazoa</taxon>
        <taxon>Spiralia</taxon>
        <taxon>Lophotrochozoa</taxon>
        <taxon>Mollusca</taxon>
        <taxon>Gastropoda</taxon>
        <taxon>Heterobranchia</taxon>
        <taxon>Euthyneura</taxon>
        <taxon>Panpulmonata</taxon>
        <taxon>Eupulmonata</taxon>
        <taxon>Stylommatophora</taxon>
        <taxon>Helicina</taxon>
        <taxon>Arionoidea</taxon>
        <taxon>Arionidae</taxon>
        <taxon>Arion</taxon>
    </lineage>
</organism>
<dbReference type="InterPro" id="IPR055356">
    <property type="entry name" value="ZP-N"/>
</dbReference>
<evidence type="ECO:0000256" key="1">
    <source>
        <dbReference type="ARBA" id="ARBA00022729"/>
    </source>
</evidence>
<feature type="non-terminal residue" evidence="6">
    <location>
        <position position="1"/>
    </location>
</feature>
<dbReference type="PROSITE" id="PS51034">
    <property type="entry name" value="ZP_2"/>
    <property type="match status" value="1"/>
</dbReference>
<dbReference type="SMART" id="SM00241">
    <property type="entry name" value="ZP"/>
    <property type="match status" value="1"/>
</dbReference>
<dbReference type="EMBL" id="HACG01039311">
    <property type="protein sequence ID" value="CEK86176.1"/>
    <property type="molecule type" value="Transcribed_RNA"/>
</dbReference>
<dbReference type="PANTHER" id="PTHR14002">
    <property type="entry name" value="ENDOGLIN/TGF-BETA RECEPTOR TYPE III"/>
    <property type="match status" value="1"/>
</dbReference>